<feature type="domain" description="Multidrug resistance protein MdtA-like barrel-sandwich hybrid" evidence="7">
    <location>
        <begin position="59"/>
        <end position="181"/>
    </location>
</feature>
<dbReference type="Gene3D" id="2.40.50.100">
    <property type="match status" value="1"/>
</dbReference>
<keyword evidence="3" id="KW-0813">Transport</keyword>
<keyword evidence="11" id="KW-1185">Reference proteome</keyword>
<comment type="subcellular location">
    <subcellularLocation>
        <location evidence="1">Cell envelope</location>
    </subcellularLocation>
</comment>
<dbReference type="InterPro" id="IPR006143">
    <property type="entry name" value="RND_pump_MFP"/>
</dbReference>
<gene>
    <name evidence="10" type="ORF">GCM10007932_42470</name>
</gene>
<dbReference type="Pfam" id="PF25967">
    <property type="entry name" value="RND-MFP_C"/>
    <property type="match status" value="1"/>
</dbReference>
<evidence type="ECO:0000259" key="6">
    <source>
        <dbReference type="Pfam" id="PF25876"/>
    </source>
</evidence>
<dbReference type="Pfam" id="PF25876">
    <property type="entry name" value="HH_MFP_RND"/>
    <property type="match status" value="1"/>
</dbReference>
<feature type="signal peptide" evidence="5">
    <location>
        <begin position="1"/>
        <end position="23"/>
    </location>
</feature>
<dbReference type="PANTHER" id="PTHR30469:SF13">
    <property type="entry name" value="HAE1 FAMILY EFFLUX PUMP MFP COMPONENT"/>
    <property type="match status" value="1"/>
</dbReference>
<evidence type="ECO:0000256" key="5">
    <source>
        <dbReference type="SAM" id="SignalP"/>
    </source>
</evidence>
<dbReference type="EMBL" id="BSNX01000066">
    <property type="protein sequence ID" value="GLQ74885.1"/>
    <property type="molecule type" value="Genomic_DNA"/>
</dbReference>
<feature type="domain" description="CusB-like beta-barrel" evidence="8">
    <location>
        <begin position="192"/>
        <end position="263"/>
    </location>
</feature>
<evidence type="ECO:0000256" key="2">
    <source>
        <dbReference type="ARBA" id="ARBA00009477"/>
    </source>
</evidence>
<dbReference type="RefSeq" id="WP_126607236.1">
    <property type="nucleotide sequence ID" value="NZ_AP025144.1"/>
</dbReference>
<feature type="region of interest" description="Disordered" evidence="4">
    <location>
        <begin position="339"/>
        <end position="360"/>
    </location>
</feature>
<dbReference type="InterPro" id="IPR058624">
    <property type="entry name" value="MdtA-like_HH"/>
</dbReference>
<dbReference type="Gene3D" id="2.40.30.170">
    <property type="match status" value="1"/>
</dbReference>
<evidence type="ECO:0000256" key="1">
    <source>
        <dbReference type="ARBA" id="ARBA00004196"/>
    </source>
</evidence>
<dbReference type="GO" id="GO:0015562">
    <property type="term" value="F:efflux transmembrane transporter activity"/>
    <property type="evidence" value="ECO:0007669"/>
    <property type="project" value="TreeGrafter"/>
</dbReference>
<dbReference type="FunFam" id="2.40.30.170:FF:000010">
    <property type="entry name" value="Efflux RND transporter periplasmic adaptor subunit"/>
    <property type="match status" value="1"/>
</dbReference>
<keyword evidence="5" id="KW-0732">Signal</keyword>
<dbReference type="Pfam" id="PF25917">
    <property type="entry name" value="BSH_RND"/>
    <property type="match status" value="1"/>
</dbReference>
<dbReference type="Gene3D" id="2.40.420.20">
    <property type="match status" value="1"/>
</dbReference>
<dbReference type="GO" id="GO:1990281">
    <property type="term" value="C:efflux pump complex"/>
    <property type="evidence" value="ECO:0007669"/>
    <property type="project" value="TreeGrafter"/>
</dbReference>
<dbReference type="PANTHER" id="PTHR30469">
    <property type="entry name" value="MULTIDRUG RESISTANCE PROTEIN MDTA"/>
    <property type="match status" value="1"/>
</dbReference>
<dbReference type="InterPro" id="IPR058627">
    <property type="entry name" value="MdtA-like_C"/>
</dbReference>
<dbReference type="InterPro" id="IPR058792">
    <property type="entry name" value="Beta-barrel_RND_2"/>
</dbReference>
<dbReference type="Pfam" id="PF25954">
    <property type="entry name" value="Beta-barrel_RND_2"/>
    <property type="match status" value="1"/>
</dbReference>
<proteinExistence type="inferred from homology"/>
<evidence type="ECO:0000259" key="9">
    <source>
        <dbReference type="Pfam" id="PF25967"/>
    </source>
</evidence>
<reference evidence="11" key="1">
    <citation type="journal article" date="2019" name="Int. J. Syst. Evol. Microbiol.">
        <title>The Global Catalogue of Microorganisms (GCM) 10K type strain sequencing project: providing services to taxonomists for standard genome sequencing and annotation.</title>
        <authorList>
            <consortium name="The Broad Institute Genomics Platform"/>
            <consortium name="The Broad Institute Genome Sequencing Center for Infectious Disease"/>
            <person name="Wu L."/>
            <person name="Ma J."/>
        </authorList>
    </citation>
    <scope>NUCLEOTIDE SEQUENCE [LARGE SCALE GENOMIC DNA]</scope>
    <source>
        <strain evidence="11">NBRC 15640</strain>
    </source>
</reference>
<evidence type="ECO:0000256" key="3">
    <source>
        <dbReference type="ARBA" id="ARBA00022448"/>
    </source>
</evidence>
<dbReference type="Proteomes" id="UP001156690">
    <property type="component" value="Unassembled WGS sequence"/>
</dbReference>
<feature type="domain" description="Multidrug resistance protein MdtA-like C-terminal permuted SH3" evidence="9">
    <location>
        <begin position="269"/>
        <end position="328"/>
    </location>
</feature>
<feature type="chain" id="PRO_5043786588" evidence="5">
    <location>
        <begin position="24"/>
        <end position="360"/>
    </location>
</feature>
<evidence type="ECO:0000259" key="7">
    <source>
        <dbReference type="Pfam" id="PF25917"/>
    </source>
</evidence>
<evidence type="ECO:0000313" key="10">
    <source>
        <dbReference type="EMBL" id="GLQ74885.1"/>
    </source>
</evidence>
<dbReference type="AlphaFoldDB" id="A0AAV5NWT2"/>
<feature type="domain" description="Multidrug resistance protein MdtA-like alpha-helical hairpin" evidence="6">
    <location>
        <begin position="93"/>
        <end position="153"/>
    </location>
</feature>
<evidence type="ECO:0000256" key="4">
    <source>
        <dbReference type="SAM" id="MobiDB-lite"/>
    </source>
</evidence>
<comment type="caution">
    <text evidence="10">The sequence shown here is derived from an EMBL/GenBank/DDBJ whole genome shotgun (WGS) entry which is preliminary data.</text>
</comment>
<protein>
    <submittedName>
        <fullName evidence="10">RND transporter</fullName>
    </submittedName>
</protein>
<accession>A0AAV5NWT2</accession>
<dbReference type="SUPFAM" id="SSF111369">
    <property type="entry name" value="HlyD-like secretion proteins"/>
    <property type="match status" value="1"/>
</dbReference>
<comment type="similarity">
    <text evidence="2">Belongs to the membrane fusion protein (MFP) (TC 8.A.1) family.</text>
</comment>
<evidence type="ECO:0000313" key="11">
    <source>
        <dbReference type="Proteomes" id="UP001156690"/>
    </source>
</evidence>
<organism evidence="10 11">
    <name type="scientific">Vibrio penaeicida</name>
    <dbReference type="NCBI Taxonomy" id="104609"/>
    <lineage>
        <taxon>Bacteria</taxon>
        <taxon>Pseudomonadati</taxon>
        <taxon>Pseudomonadota</taxon>
        <taxon>Gammaproteobacteria</taxon>
        <taxon>Vibrionales</taxon>
        <taxon>Vibrionaceae</taxon>
        <taxon>Vibrio</taxon>
    </lineage>
</organism>
<dbReference type="NCBIfam" id="TIGR01730">
    <property type="entry name" value="RND_mfp"/>
    <property type="match status" value="1"/>
</dbReference>
<evidence type="ECO:0000259" key="8">
    <source>
        <dbReference type="Pfam" id="PF25954"/>
    </source>
</evidence>
<dbReference type="InterPro" id="IPR058625">
    <property type="entry name" value="MdtA-like_BSH"/>
</dbReference>
<dbReference type="Gene3D" id="1.10.287.470">
    <property type="entry name" value="Helix hairpin bin"/>
    <property type="match status" value="1"/>
</dbReference>
<sequence length="360" mass="38818">MKTKSIIPALLFTFIFISPVVSAKGPSGDRSIAVVTSEVATHEISQSLSLIGKLEASESVVIAPEAAGKVDSILIQSNQDVKKGQLLVKLSDDKAKASAAEATAYLSDQQRILKEYQRLLKKGAITQTEIDGQKAAVEIAKARLAVAKASLNDLHIDAPFSGTVGFVDFSRGKLVSIGEQLLTLDNLTLMELDLQVPERYLAQLSVGMSVIAESQAWGNTAFQGKVVAIDPRINPNTLNLRVRVHFNNPNKQLKPGMLMAATLDFPSLNAPIIPVQALQYSGTKRFVFVIDENNQAHKTEILLGARIDNQVVVEKGLDIGQKIVTQGVVNMRDGAKVREVNASKGQSKGNADKNASQKEQ</sequence>
<dbReference type="FunFam" id="2.40.420.20:FF:000007">
    <property type="entry name" value="HAE1 family efflux pump MFP component"/>
    <property type="match status" value="1"/>
</dbReference>
<name>A0AAV5NWT2_9VIBR</name>